<dbReference type="PIRSF" id="PIRSF000097">
    <property type="entry name" value="AKR"/>
    <property type="match status" value="1"/>
</dbReference>
<comment type="similarity">
    <text evidence="1">Belongs to the aldo/keto reductase family.</text>
</comment>
<gene>
    <name evidence="7" type="ORF">KUCA_T00004002001</name>
</gene>
<evidence type="ECO:0000256" key="2">
    <source>
        <dbReference type="ARBA" id="ARBA00023002"/>
    </source>
</evidence>
<feature type="active site" description="Proton donor" evidence="3">
    <location>
        <position position="46"/>
    </location>
</feature>
<reference evidence="7" key="2">
    <citation type="submission" date="2014-02" db="EMBL/GenBank/DDBJ databases">
        <title>Complete DNA sequence of /Kuraishia capsulata/ illustrates novel genomic features among budding yeasts (/Saccharomycotina/).</title>
        <authorList>
            <person name="Morales L."/>
            <person name="Noel B."/>
            <person name="Porcel B."/>
            <person name="Marcet-Houben M."/>
            <person name="Hullo M-F."/>
            <person name="Sacerdot C."/>
            <person name="Tekaia F."/>
            <person name="Leh-Louis V."/>
            <person name="Despons L."/>
            <person name="Khanna V."/>
            <person name="Aury J-M."/>
            <person name="Barbe V."/>
            <person name="Couloux A."/>
            <person name="Labadie K."/>
            <person name="Pelletier E."/>
            <person name="Souciet J-L."/>
            <person name="Boekhout T."/>
            <person name="Gabaldon T."/>
            <person name="Wincker P."/>
            <person name="Dujon B."/>
        </authorList>
    </citation>
    <scope>NUCLEOTIDE SEQUENCE</scope>
    <source>
        <strain evidence="7">CBS 1993</strain>
    </source>
</reference>
<dbReference type="OrthoDB" id="416253at2759"/>
<dbReference type="HOGENOM" id="CLU_023205_0_1_1"/>
<dbReference type="Pfam" id="PF00248">
    <property type="entry name" value="Aldo_ket_red"/>
    <property type="match status" value="1"/>
</dbReference>
<dbReference type="Proteomes" id="UP000019384">
    <property type="component" value="Unassembled WGS sequence"/>
</dbReference>
<evidence type="ECO:0000313" key="7">
    <source>
        <dbReference type="EMBL" id="CDK28022.1"/>
    </source>
</evidence>
<feature type="site" description="Lowers pKa of active site Tyr" evidence="5">
    <location>
        <position position="75"/>
    </location>
</feature>
<dbReference type="InterPro" id="IPR020471">
    <property type="entry name" value="AKR"/>
</dbReference>
<accession>W6MS40</accession>
<dbReference type="InterPro" id="IPR036812">
    <property type="entry name" value="NAD(P)_OxRdtase_dom_sf"/>
</dbReference>
<protein>
    <recommendedName>
        <fullName evidence="6">NADP-dependent oxidoreductase domain-containing protein</fullName>
    </recommendedName>
</protein>
<dbReference type="EMBL" id="HG793129">
    <property type="protein sequence ID" value="CDK28022.1"/>
    <property type="molecule type" value="Genomic_DNA"/>
</dbReference>
<evidence type="ECO:0000256" key="5">
    <source>
        <dbReference type="PIRSR" id="PIRSR000097-3"/>
    </source>
</evidence>
<sequence>MVKLNSGYDIPELGFGVYQVDPADTAELVYSALKVGYRHIDTAQFYGNEYETAQGILKWLKEGHGKRSDVFLTTKVRSPEGYDEVVESINGSLQKIEGLEYLDLILLHSPMTNKEKRLGSWKAFQEFNEKGLIKSIGVSNYGNHHIKELQDWEGLRVLPAVNQIELHPWNQRPNEVKYDRSLGIEIQAWSPLTQGKKFDDPQLLKLSKKYNKTPAQVLIKWSLQLGNIVLVKSSTQARQLENLQVDDFELSKEELESFKDEYLLTSPWWDPITYQG</sequence>
<keyword evidence="2" id="KW-0560">Oxidoreductase</keyword>
<reference evidence="7" key="1">
    <citation type="submission" date="2013-12" db="EMBL/GenBank/DDBJ databases">
        <authorList>
            <person name="Genoscope - CEA"/>
        </authorList>
    </citation>
    <scope>NUCLEOTIDE SEQUENCE</scope>
    <source>
        <strain evidence="7">CBS 1993</strain>
    </source>
</reference>
<evidence type="ECO:0000256" key="1">
    <source>
        <dbReference type="ARBA" id="ARBA00007905"/>
    </source>
</evidence>
<organism evidence="7 8">
    <name type="scientific">Kuraishia capsulata CBS 1993</name>
    <dbReference type="NCBI Taxonomy" id="1382522"/>
    <lineage>
        <taxon>Eukaryota</taxon>
        <taxon>Fungi</taxon>
        <taxon>Dikarya</taxon>
        <taxon>Ascomycota</taxon>
        <taxon>Saccharomycotina</taxon>
        <taxon>Pichiomycetes</taxon>
        <taxon>Pichiales</taxon>
        <taxon>Pichiaceae</taxon>
        <taxon>Kuraishia</taxon>
    </lineage>
</organism>
<dbReference type="GO" id="GO:0016616">
    <property type="term" value="F:oxidoreductase activity, acting on the CH-OH group of donors, NAD or NADP as acceptor"/>
    <property type="evidence" value="ECO:0007669"/>
    <property type="project" value="UniProtKB-ARBA"/>
</dbReference>
<dbReference type="SUPFAM" id="SSF51430">
    <property type="entry name" value="NAD(P)-linked oxidoreductase"/>
    <property type="match status" value="1"/>
</dbReference>
<evidence type="ECO:0000256" key="3">
    <source>
        <dbReference type="PIRSR" id="PIRSR000097-1"/>
    </source>
</evidence>
<feature type="binding site" evidence="4">
    <location>
        <position position="108"/>
    </location>
    <ligand>
        <name>substrate</name>
    </ligand>
</feature>
<dbReference type="RefSeq" id="XP_022460014.1">
    <property type="nucleotide sequence ID" value="XM_022600694.1"/>
</dbReference>
<name>W6MS40_9ASCO</name>
<keyword evidence="8" id="KW-1185">Reference proteome</keyword>
<dbReference type="PROSITE" id="PS00062">
    <property type="entry name" value="ALDOKETO_REDUCTASE_2"/>
    <property type="match status" value="1"/>
</dbReference>
<dbReference type="GeneID" id="34521402"/>
<evidence type="ECO:0000259" key="6">
    <source>
        <dbReference type="Pfam" id="PF00248"/>
    </source>
</evidence>
<dbReference type="AlphaFoldDB" id="W6MS40"/>
<evidence type="ECO:0000256" key="4">
    <source>
        <dbReference type="PIRSR" id="PIRSR000097-2"/>
    </source>
</evidence>
<dbReference type="FunFam" id="3.20.20.100:FF:000015">
    <property type="entry name" value="Oxidoreductase, aldo/keto reductase family"/>
    <property type="match status" value="1"/>
</dbReference>
<dbReference type="CDD" id="cd19071">
    <property type="entry name" value="AKR_AKR1-5-like"/>
    <property type="match status" value="1"/>
</dbReference>
<dbReference type="PANTHER" id="PTHR43827:SF13">
    <property type="entry name" value="ALDO_KETO REDUCTASE FAMILY PROTEIN"/>
    <property type="match status" value="1"/>
</dbReference>
<feature type="domain" description="NADP-dependent oxidoreductase" evidence="6">
    <location>
        <begin position="19"/>
        <end position="259"/>
    </location>
</feature>
<evidence type="ECO:0000313" key="8">
    <source>
        <dbReference type="Proteomes" id="UP000019384"/>
    </source>
</evidence>
<proteinExistence type="inferred from homology"/>
<dbReference type="InterPro" id="IPR018170">
    <property type="entry name" value="Aldo/ket_reductase_CS"/>
</dbReference>
<dbReference type="PANTHER" id="PTHR43827">
    <property type="entry name" value="2,5-DIKETO-D-GLUCONIC ACID REDUCTASE"/>
    <property type="match status" value="1"/>
</dbReference>
<dbReference type="Gene3D" id="3.20.20.100">
    <property type="entry name" value="NADP-dependent oxidoreductase domain"/>
    <property type="match status" value="1"/>
</dbReference>
<dbReference type="InterPro" id="IPR023210">
    <property type="entry name" value="NADP_OxRdtase_dom"/>
</dbReference>
<dbReference type="PRINTS" id="PR00069">
    <property type="entry name" value="ALDKETRDTASE"/>
</dbReference>
<dbReference type="STRING" id="1382522.W6MS40"/>
<dbReference type="PROSITE" id="PS00063">
    <property type="entry name" value="ALDOKETO_REDUCTASE_3"/>
    <property type="match status" value="1"/>
</dbReference>